<dbReference type="PIRSF" id="PIRSF004967">
    <property type="entry name" value="DPH1"/>
    <property type="match status" value="1"/>
</dbReference>
<evidence type="ECO:0000256" key="1">
    <source>
        <dbReference type="ARBA" id="ARBA00001966"/>
    </source>
</evidence>
<dbReference type="NCBIfam" id="TIGR00322">
    <property type="entry name" value="diphth2_R"/>
    <property type="match status" value="1"/>
</dbReference>
<keyword evidence="10" id="KW-0004">4Fe-4S</keyword>
<dbReference type="GO" id="GO:0090560">
    <property type="term" value="F:2-(3-amino-3-carboxypropyl)histidine synthase activity"/>
    <property type="evidence" value="ECO:0007669"/>
    <property type="project" value="UniProtKB-UniRule"/>
</dbReference>
<dbReference type="FunFam" id="3.40.50.11860:FF:000001">
    <property type="entry name" value="2-(3-amino-3-carboxypropyl)histidine synthase subunit 2"/>
    <property type="match status" value="1"/>
</dbReference>
<dbReference type="AlphaFoldDB" id="A0A371NC38"/>
<evidence type="ECO:0000256" key="2">
    <source>
        <dbReference type="ARBA" id="ARBA00005156"/>
    </source>
</evidence>
<dbReference type="Gene3D" id="3.40.50.11860">
    <property type="entry name" value="Diphthamide synthesis DPH1/DPH2 domain 3"/>
    <property type="match status" value="1"/>
</dbReference>
<dbReference type="RefSeq" id="WP_010876932.1">
    <property type="nucleotide sequence ID" value="NZ_QREL01000001.1"/>
</dbReference>
<dbReference type="UniPathway" id="UPA00559"/>
<protein>
    <recommendedName>
        <fullName evidence="3 10">2-(3-amino-3-carboxypropyl)histidine synthase</fullName>
        <ecNumber evidence="3 10">2.5.1.108</ecNumber>
    </recommendedName>
</protein>
<evidence type="ECO:0000256" key="10">
    <source>
        <dbReference type="PIRNR" id="PIRNR004967"/>
    </source>
</evidence>
<organism evidence="11 12">
    <name type="scientific">Methanothermobacter defluvii</name>
    <dbReference type="NCBI Taxonomy" id="49339"/>
    <lineage>
        <taxon>Archaea</taxon>
        <taxon>Methanobacteriati</taxon>
        <taxon>Methanobacteriota</taxon>
        <taxon>Methanomada group</taxon>
        <taxon>Methanobacteria</taxon>
        <taxon>Methanobacteriales</taxon>
        <taxon>Methanobacteriaceae</taxon>
        <taxon>Methanothermobacter</taxon>
    </lineage>
</organism>
<proteinExistence type="inferred from homology"/>
<evidence type="ECO:0000256" key="5">
    <source>
        <dbReference type="ARBA" id="ARBA00022691"/>
    </source>
</evidence>
<dbReference type="Gene3D" id="3.40.50.11840">
    <property type="entry name" value="Diphthamide synthesis DPH1/DPH2 domain 1"/>
    <property type="match status" value="1"/>
</dbReference>
<dbReference type="PANTHER" id="PTHR10762">
    <property type="entry name" value="DIPHTHAMIDE BIOSYNTHESIS PROTEIN"/>
    <property type="match status" value="1"/>
</dbReference>
<dbReference type="GO" id="GO:0051539">
    <property type="term" value="F:4 iron, 4 sulfur cluster binding"/>
    <property type="evidence" value="ECO:0007669"/>
    <property type="project" value="UniProtKB-UniRule"/>
</dbReference>
<dbReference type="GO" id="GO:0017183">
    <property type="term" value="P:protein histidyl modification to diphthamide"/>
    <property type="evidence" value="ECO:0007669"/>
    <property type="project" value="UniProtKB-UniRule"/>
</dbReference>
<dbReference type="InterPro" id="IPR042265">
    <property type="entry name" value="DPH1/DPH2_3"/>
</dbReference>
<name>A0A371NC38_9EURY</name>
<dbReference type="Proteomes" id="UP000256864">
    <property type="component" value="Unassembled WGS sequence"/>
</dbReference>
<keyword evidence="12" id="KW-1185">Reference proteome</keyword>
<dbReference type="InterPro" id="IPR035435">
    <property type="entry name" value="DPH1/DPH2_euk_archaea"/>
</dbReference>
<dbReference type="NCBIfam" id="TIGR03682">
    <property type="entry name" value="arCOG04112"/>
    <property type="match status" value="1"/>
</dbReference>
<comment type="catalytic activity">
    <reaction evidence="9 10">
        <text>L-histidyl-[translation elongation factor 2] + S-adenosyl-L-methionine = 2-[(3S)-amino-3-carboxypropyl]-L-histidyl-[translation elongation factor 2] + S-methyl-5'-thioadenosine + H(+)</text>
        <dbReference type="Rhea" id="RHEA:36783"/>
        <dbReference type="Rhea" id="RHEA-COMP:9748"/>
        <dbReference type="Rhea" id="RHEA-COMP:9749"/>
        <dbReference type="ChEBI" id="CHEBI:15378"/>
        <dbReference type="ChEBI" id="CHEBI:17509"/>
        <dbReference type="ChEBI" id="CHEBI:29979"/>
        <dbReference type="ChEBI" id="CHEBI:59789"/>
        <dbReference type="ChEBI" id="CHEBI:73995"/>
        <dbReference type="EC" id="2.5.1.108"/>
    </reaction>
</comment>
<keyword evidence="7 10" id="KW-0408">Iron</keyword>
<comment type="cofactor">
    <cofactor evidence="1 10">
        <name>[4Fe-4S] cluster</name>
        <dbReference type="ChEBI" id="CHEBI:49883"/>
    </cofactor>
</comment>
<keyword evidence="8 10" id="KW-0411">Iron-sulfur</keyword>
<comment type="similarity">
    <text evidence="10">Belongs to the DPH1/DPH2 family.</text>
</comment>
<evidence type="ECO:0000256" key="4">
    <source>
        <dbReference type="ARBA" id="ARBA00022679"/>
    </source>
</evidence>
<dbReference type="GeneID" id="82297757"/>
<dbReference type="SFLD" id="SFLDS00032">
    <property type="entry name" value="Radical_SAM_3-amino-3-carboxyp"/>
    <property type="match status" value="1"/>
</dbReference>
<dbReference type="InterPro" id="IPR042263">
    <property type="entry name" value="DPH1/DPH2_1"/>
</dbReference>
<evidence type="ECO:0000256" key="7">
    <source>
        <dbReference type="ARBA" id="ARBA00023004"/>
    </source>
</evidence>
<dbReference type="InterPro" id="IPR016435">
    <property type="entry name" value="DPH1/DPH2"/>
</dbReference>
<keyword evidence="6 10" id="KW-0479">Metal-binding</keyword>
<evidence type="ECO:0000256" key="6">
    <source>
        <dbReference type="ARBA" id="ARBA00022723"/>
    </source>
</evidence>
<gene>
    <name evidence="11" type="ORF">C7452_0065</name>
</gene>
<evidence type="ECO:0000256" key="8">
    <source>
        <dbReference type="ARBA" id="ARBA00023014"/>
    </source>
</evidence>
<dbReference type="InterPro" id="IPR022428">
    <property type="entry name" value="Dph2_arc"/>
</dbReference>
<dbReference type="Gene3D" id="3.40.50.11850">
    <property type="entry name" value="Diphthamide synthesis DPH1/DPH2 domain 2"/>
    <property type="match status" value="1"/>
</dbReference>
<comment type="caution">
    <text evidence="11">The sequence shown here is derived from an EMBL/GenBank/DDBJ whole genome shotgun (WGS) entry which is preliminary data.</text>
</comment>
<evidence type="ECO:0000256" key="9">
    <source>
        <dbReference type="ARBA" id="ARBA00048403"/>
    </source>
</evidence>
<keyword evidence="4 10" id="KW-0808">Transferase</keyword>
<evidence type="ECO:0000313" key="12">
    <source>
        <dbReference type="Proteomes" id="UP000256864"/>
    </source>
</evidence>
<accession>A0A371NC38</accession>
<dbReference type="EMBL" id="QREL01000001">
    <property type="protein sequence ID" value="REE28077.1"/>
    <property type="molecule type" value="Genomic_DNA"/>
</dbReference>
<evidence type="ECO:0000256" key="3">
    <source>
        <dbReference type="ARBA" id="ARBA00012221"/>
    </source>
</evidence>
<keyword evidence="5 10" id="KW-0949">S-adenosyl-L-methionine</keyword>
<dbReference type="GO" id="GO:0046872">
    <property type="term" value="F:metal ion binding"/>
    <property type="evidence" value="ECO:0007669"/>
    <property type="project" value="UniProtKB-KW"/>
</dbReference>
<dbReference type="Pfam" id="PF01866">
    <property type="entry name" value="Diphthamide_syn"/>
    <property type="match status" value="1"/>
</dbReference>
<dbReference type="EC" id="2.5.1.108" evidence="3 10"/>
<sequence length="330" mass="36486">MSLYRLETERVIGEIRKRNAGVVGLQFPEGLKMRAVELAEQIESETGATAVISADPCFGACDVSDRKMRDMVDLIVHYGHTPLPLDYEVPVIFIEAASSVEVGEVIREAADRLSGHRRIGIATTAQHLHLLDQARSLLEERGFEVVTGEGVNTARGQVLGCNFSAIRGTDADAYLFLGSGNFHPLGIKLFTGREVVVADPYHGEVRDIEEFADRVLRVRFARISRASDASRWGVVVSSKAGQMRFELALMVKKKLEEAGREALILLAENISPAALLPFRELEAFVVTACPRIAIDDSQLYDRPLLNPSELEIVLGERSWDDYTLDEIIHG</sequence>
<dbReference type="PANTHER" id="PTHR10762:SF1">
    <property type="entry name" value="2-(3-AMINO-3-CARBOXYPROPYL)HISTIDINE SYNTHASE SUBUNIT 1"/>
    <property type="match status" value="1"/>
</dbReference>
<dbReference type="InterPro" id="IPR042264">
    <property type="entry name" value="DPH1/DPH2_2"/>
</dbReference>
<comment type="pathway">
    <text evidence="2 10">Protein modification; peptidyl-diphthamide biosynthesis.</text>
</comment>
<comment type="function">
    <text evidence="10">Catalyzes the first step of diphthamide biosynthesis, i.e. the transfer of the 3-amino-3-carboxypropyl group from S-adenosyl-L-methionine (SAM) to the C2 position of the imidazole ring of the target histidine residue in translation elongation factor 2 (EF-2).</text>
</comment>
<reference evidence="11 12" key="1">
    <citation type="submission" date="2018-07" db="EMBL/GenBank/DDBJ databases">
        <title>Genomic Encyclopedia of Type Strains, Phase IV (KMG-IV): sequencing the most valuable type-strain genomes for metagenomic binning, comparative biology and taxonomic classification.</title>
        <authorList>
            <person name="Goeker M."/>
        </authorList>
    </citation>
    <scope>NUCLEOTIDE SEQUENCE [LARGE SCALE GENOMIC DNA]</scope>
    <source>
        <strain evidence="11 12">DSM 7466</strain>
    </source>
</reference>
<evidence type="ECO:0000313" key="11">
    <source>
        <dbReference type="EMBL" id="REE28077.1"/>
    </source>
</evidence>